<feature type="domain" description="AAA" evidence="1">
    <location>
        <begin position="42"/>
        <end position="93"/>
    </location>
</feature>
<name>A0A2U9IRR2_9CREN</name>
<evidence type="ECO:0000259" key="1">
    <source>
        <dbReference type="Pfam" id="PF13173"/>
    </source>
</evidence>
<organism evidence="2 3">
    <name type="scientific">Metallosphaera hakonensis JCM 8857 = DSM 7519</name>
    <dbReference type="NCBI Taxonomy" id="1293036"/>
    <lineage>
        <taxon>Archaea</taxon>
        <taxon>Thermoproteota</taxon>
        <taxon>Thermoprotei</taxon>
        <taxon>Sulfolobales</taxon>
        <taxon>Sulfolobaceae</taxon>
        <taxon>Metallosphaera</taxon>
    </lineage>
</organism>
<dbReference type="Proteomes" id="UP000247586">
    <property type="component" value="Chromosome"/>
</dbReference>
<sequence length="124" mass="14072">MNVKDIKAVLKEQREEAIELISDKRVIPRDMPNLLNFLSILNILVILGVRRSGKSTLWVLLLKGEEFAYVNFDDERLRKLTIEDLSGVEEGIYTIYGNPILPEILRGNITFSGTLSGYGCYIVL</sequence>
<dbReference type="Pfam" id="PF13173">
    <property type="entry name" value="AAA_14"/>
    <property type="match status" value="1"/>
</dbReference>
<protein>
    <recommendedName>
        <fullName evidence="1">AAA domain-containing protein</fullName>
    </recommendedName>
</protein>
<reference evidence="2" key="1">
    <citation type="submission" date="2018-05" db="EMBL/GenBank/DDBJ databases">
        <title>Complete Genome Sequences of Extremely Thermoacidophilic, Metal-Mobilizing Type-Strain Members of the Archaeal Family Sulfolobaceae: Acidianus brierleyi DSM-1651T, Acidianus sulfidivorans DSM-18786T, Metallosphaera hakonensis DSM-7519T, and Metallosphaera prunae DSM-10039T.</title>
        <authorList>
            <person name="Counts J.A."/>
            <person name="Kelly R.M."/>
        </authorList>
    </citation>
    <scope>NUCLEOTIDE SEQUENCE [LARGE SCALE GENOMIC DNA]</scope>
    <source>
        <strain evidence="2">HO1-1</strain>
    </source>
</reference>
<accession>A0A2U9IRR2</accession>
<keyword evidence="3" id="KW-1185">Reference proteome</keyword>
<evidence type="ECO:0000313" key="2">
    <source>
        <dbReference type="EMBL" id="AWR98696.1"/>
    </source>
</evidence>
<proteinExistence type="predicted"/>
<gene>
    <name evidence="2" type="ORF">DFR87_02115</name>
</gene>
<dbReference type="AlphaFoldDB" id="A0A2U9IRR2"/>
<dbReference type="SUPFAM" id="SSF52540">
    <property type="entry name" value="P-loop containing nucleoside triphosphate hydrolases"/>
    <property type="match status" value="1"/>
</dbReference>
<dbReference type="KEGG" id="mhk:DFR87_02115"/>
<dbReference type="EMBL" id="CP029287">
    <property type="protein sequence ID" value="AWR98696.1"/>
    <property type="molecule type" value="Genomic_DNA"/>
</dbReference>
<dbReference type="InterPro" id="IPR041682">
    <property type="entry name" value="AAA_14"/>
</dbReference>
<evidence type="ECO:0000313" key="3">
    <source>
        <dbReference type="Proteomes" id="UP000247586"/>
    </source>
</evidence>
<dbReference type="InterPro" id="IPR027417">
    <property type="entry name" value="P-loop_NTPase"/>
</dbReference>